<feature type="compositionally biased region" description="Basic and acidic residues" evidence="14">
    <location>
        <begin position="520"/>
        <end position="531"/>
    </location>
</feature>
<keyword evidence="2" id="KW-0217">Developmental protein</keyword>
<evidence type="ECO:0000313" key="16">
    <source>
        <dbReference type="EMBL" id="BFG02421.1"/>
    </source>
</evidence>
<dbReference type="Proteomes" id="UP001500889">
    <property type="component" value="Chromosome A"/>
</dbReference>
<keyword evidence="4" id="KW-0524">Neurogenesis</keyword>
<comment type="similarity">
    <text evidence="10">Belongs to the paired homeobox family. Unc-4 subfamily.</text>
</comment>
<reference evidence="16 17" key="1">
    <citation type="submission" date="2024-02" db="EMBL/GenBank/DDBJ databases">
        <title>A chromosome-level genome assembly of Drosophila madeirensis, a fruit fly species endemic to Madeira island.</title>
        <authorList>
            <person name="Tomihara K."/>
            <person name="Llopart A."/>
            <person name="Yamamoto D."/>
        </authorList>
    </citation>
    <scope>NUCLEOTIDE SEQUENCE [LARGE SCALE GENOMIC DNA]</scope>
    <source>
        <strain evidence="16 17">RF1</strain>
    </source>
</reference>
<feature type="compositionally biased region" description="Low complexity" evidence="14">
    <location>
        <begin position="25"/>
        <end position="55"/>
    </location>
</feature>
<evidence type="ECO:0000256" key="10">
    <source>
        <dbReference type="ARBA" id="ARBA00038351"/>
    </source>
</evidence>
<dbReference type="PROSITE" id="PS00027">
    <property type="entry name" value="HOMEOBOX_1"/>
    <property type="match status" value="1"/>
</dbReference>
<dbReference type="GO" id="GO:1990837">
    <property type="term" value="F:sequence-specific double-stranded DNA binding"/>
    <property type="evidence" value="ECO:0007669"/>
    <property type="project" value="TreeGrafter"/>
</dbReference>
<dbReference type="InterPro" id="IPR017970">
    <property type="entry name" value="Homeobox_CS"/>
</dbReference>
<protein>
    <recommendedName>
        <fullName evidence="11">Homeobox protein unc-4</fullName>
    </recommendedName>
</protein>
<dbReference type="FunFam" id="1.10.10.60:FF:000057">
    <property type="entry name" value="Short stature homeobox 2"/>
    <property type="match status" value="1"/>
</dbReference>
<dbReference type="SUPFAM" id="SSF46689">
    <property type="entry name" value="Homeodomain-like"/>
    <property type="match status" value="1"/>
</dbReference>
<feature type="compositionally biased region" description="Low complexity" evidence="14">
    <location>
        <begin position="95"/>
        <end position="118"/>
    </location>
</feature>
<keyword evidence="3" id="KW-0221">Differentiation</keyword>
<dbReference type="GO" id="GO:0005634">
    <property type="term" value="C:nucleus"/>
    <property type="evidence" value="ECO:0007669"/>
    <property type="project" value="UniProtKB-SubCell"/>
</dbReference>
<keyword evidence="6 12" id="KW-0238">DNA-binding</keyword>
<feature type="region of interest" description="Disordered" evidence="14">
    <location>
        <begin position="1"/>
        <end position="137"/>
    </location>
</feature>
<feature type="domain" description="Homeobox" evidence="15">
    <location>
        <begin position="287"/>
        <end position="347"/>
    </location>
</feature>
<evidence type="ECO:0000256" key="3">
    <source>
        <dbReference type="ARBA" id="ARBA00022782"/>
    </source>
</evidence>
<organism evidence="16 17">
    <name type="scientific">Drosophila madeirensis</name>
    <name type="common">Fruit fly</name>
    <dbReference type="NCBI Taxonomy" id="30013"/>
    <lineage>
        <taxon>Eukaryota</taxon>
        <taxon>Metazoa</taxon>
        <taxon>Ecdysozoa</taxon>
        <taxon>Arthropoda</taxon>
        <taxon>Hexapoda</taxon>
        <taxon>Insecta</taxon>
        <taxon>Pterygota</taxon>
        <taxon>Neoptera</taxon>
        <taxon>Endopterygota</taxon>
        <taxon>Diptera</taxon>
        <taxon>Brachycera</taxon>
        <taxon>Muscomorpha</taxon>
        <taxon>Ephydroidea</taxon>
        <taxon>Drosophilidae</taxon>
        <taxon>Drosophila</taxon>
        <taxon>Sophophora</taxon>
    </lineage>
</organism>
<feature type="region of interest" description="Disordered" evidence="14">
    <location>
        <begin position="442"/>
        <end position="532"/>
    </location>
</feature>
<proteinExistence type="inferred from homology"/>
<dbReference type="GO" id="GO:0000981">
    <property type="term" value="F:DNA-binding transcription factor activity, RNA polymerase II-specific"/>
    <property type="evidence" value="ECO:0007669"/>
    <property type="project" value="InterPro"/>
</dbReference>
<evidence type="ECO:0000256" key="4">
    <source>
        <dbReference type="ARBA" id="ARBA00022902"/>
    </source>
</evidence>
<evidence type="ECO:0000256" key="7">
    <source>
        <dbReference type="ARBA" id="ARBA00023155"/>
    </source>
</evidence>
<evidence type="ECO:0000256" key="1">
    <source>
        <dbReference type="ARBA" id="ARBA00004123"/>
    </source>
</evidence>
<name>A0AAU9G3S1_DROMD</name>
<evidence type="ECO:0000256" key="2">
    <source>
        <dbReference type="ARBA" id="ARBA00022473"/>
    </source>
</evidence>
<accession>A0AAU9G3S1</accession>
<dbReference type="SMART" id="SM00389">
    <property type="entry name" value="HOX"/>
    <property type="match status" value="1"/>
</dbReference>
<feature type="compositionally biased region" description="Basic residues" evidence="14">
    <location>
        <begin position="345"/>
        <end position="354"/>
    </location>
</feature>
<evidence type="ECO:0000256" key="5">
    <source>
        <dbReference type="ARBA" id="ARBA00023015"/>
    </source>
</evidence>
<evidence type="ECO:0000256" key="14">
    <source>
        <dbReference type="SAM" id="MobiDB-lite"/>
    </source>
</evidence>
<evidence type="ECO:0000256" key="12">
    <source>
        <dbReference type="PROSITE-ProRule" id="PRU00108"/>
    </source>
</evidence>
<dbReference type="PANTHER" id="PTHR46799:SF1">
    <property type="entry name" value="HOMEOBOX PROTEIN UNC-4 HOMOLOG"/>
    <property type="match status" value="1"/>
</dbReference>
<dbReference type="AlphaFoldDB" id="A0AAU9G3S1"/>
<evidence type="ECO:0000256" key="13">
    <source>
        <dbReference type="RuleBase" id="RU000682"/>
    </source>
</evidence>
<dbReference type="PROSITE" id="PS50071">
    <property type="entry name" value="HOMEOBOX_2"/>
    <property type="match status" value="1"/>
</dbReference>
<dbReference type="EMBL" id="AP029266">
    <property type="protein sequence ID" value="BFG02421.1"/>
    <property type="molecule type" value="Genomic_DNA"/>
</dbReference>
<feature type="compositionally biased region" description="Basic residues" evidence="14">
    <location>
        <begin position="554"/>
        <end position="566"/>
    </location>
</feature>
<dbReference type="PANTHER" id="PTHR46799">
    <property type="entry name" value="HOMEOBOX PROTEIN UNC-4 HOMOLOG"/>
    <property type="match status" value="1"/>
</dbReference>
<dbReference type="InterPro" id="IPR009057">
    <property type="entry name" value="Homeodomain-like_sf"/>
</dbReference>
<keyword evidence="8" id="KW-0804">Transcription</keyword>
<feature type="DNA-binding region" description="Homeobox" evidence="12">
    <location>
        <begin position="289"/>
        <end position="348"/>
    </location>
</feature>
<dbReference type="GO" id="GO:0030154">
    <property type="term" value="P:cell differentiation"/>
    <property type="evidence" value="ECO:0007669"/>
    <property type="project" value="UniProtKB-KW"/>
</dbReference>
<keyword evidence="5" id="KW-0805">Transcription regulation</keyword>
<gene>
    <name evidence="16" type="ORF">DMAD_01926</name>
</gene>
<feature type="region of interest" description="Disordered" evidence="14">
    <location>
        <begin position="256"/>
        <end position="293"/>
    </location>
</feature>
<feature type="region of interest" description="Disordered" evidence="14">
    <location>
        <begin position="550"/>
        <end position="573"/>
    </location>
</feature>
<evidence type="ECO:0000259" key="15">
    <source>
        <dbReference type="PROSITE" id="PS50071"/>
    </source>
</evidence>
<evidence type="ECO:0000256" key="9">
    <source>
        <dbReference type="ARBA" id="ARBA00023242"/>
    </source>
</evidence>
<dbReference type="Gene3D" id="1.10.10.60">
    <property type="entry name" value="Homeodomain-like"/>
    <property type="match status" value="1"/>
</dbReference>
<dbReference type="InterPro" id="IPR001356">
    <property type="entry name" value="HD"/>
</dbReference>
<dbReference type="CDD" id="cd00086">
    <property type="entry name" value="homeodomain"/>
    <property type="match status" value="1"/>
</dbReference>
<dbReference type="Pfam" id="PF00046">
    <property type="entry name" value="Homeodomain"/>
    <property type="match status" value="1"/>
</dbReference>
<evidence type="ECO:0000256" key="11">
    <source>
        <dbReference type="ARBA" id="ARBA00069290"/>
    </source>
</evidence>
<keyword evidence="9 12" id="KW-0539">Nucleus</keyword>
<keyword evidence="17" id="KW-1185">Reference proteome</keyword>
<evidence type="ECO:0000256" key="6">
    <source>
        <dbReference type="ARBA" id="ARBA00023125"/>
    </source>
</evidence>
<feature type="region of interest" description="Disordered" evidence="14">
    <location>
        <begin position="345"/>
        <end position="377"/>
    </location>
</feature>
<keyword evidence="7 12" id="KW-0371">Homeobox</keyword>
<dbReference type="GO" id="GO:0007399">
    <property type="term" value="P:nervous system development"/>
    <property type="evidence" value="ECO:0007669"/>
    <property type="project" value="UniProtKB-KW"/>
</dbReference>
<feature type="compositionally biased region" description="Polar residues" evidence="14">
    <location>
        <begin position="1"/>
        <end position="18"/>
    </location>
</feature>
<evidence type="ECO:0000256" key="8">
    <source>
        <dbReference type="ARBA" id="ARBA00023163"/>
    </source>
</evidence>
<evidence type="ECO:0000313" key="17">
    <source>
        <dbReference type="Proteomes" id="UP001500889"/>
    </source>
</evidence>
<comment type="subcellular location">
    <subcellularLocation>
        <location evidence="1 12 13">Nucleus</location>
    </subcellularLocation>
</comment>
<sequence>MVLEQRQNQSSPTATHTAADTKKYSIINNNNNSNHSNSNSNSNSNNINHNNNSSSQEEEDEPEVVAPSSRQRTTSNPYPQPYPNQNPHTGHHHLPSATSPQQQQQLQRLSGSSPPTTHSHTHSHSHPRPSVSMPSEGLHPTAALQLYAAAAQLAPGGVRVPPWGPFLQFGVPGVFGPNGPFLGRPRFDAAGGGHPTTAAAAAAATQMAAVNASNAFANLTGLSAAALRNVSAAQTTAVAAVANTVATIQHRLMIGNRQSLPPAGPPSEGSNEDGGFPGDGDDDSSAAKRRRSRTNFNSWQLEELERAFSASHYPDIFMREALAMRLDLKESRVAVWFQNRRAKVRKREHTKKGPGRPAHNAQPQTCSGEPIPPNELKAKERARRRKKLAKAIDRQARKLQAKGITVDLEALKAEYISQHKANGTFSDSDLEDDGIQIDVVGGTDSDDELDSDAVSPARHGPQHGGLSHCGLDGDGDSSRAGSFIGGGGSLGSPSSVAPSTLLSNGGGVFGKMEPMDGGESEDRDREQESRASPKSLLFPAKAFHQLNLQNSQHHGGHGHGHGHGHNHSAAATAASATAAAVAAAANLVHQTSPISMRRSNPFSIESLLFNNT</sequence>